<feature type="compositionally biased region" description="Basic residues" evidence="1">
    <location>
        <begin position="1"/>
        <end position="10"/>
    </location>
</feature>
<evidence type="ECO:0000256" key="1">
    <source>
        <dbReference type="SAM" id="MobiDB-lite"/>
    </source>
</evidence>
<feature type="region of interest" description="Disordered" evidence="1">
    <location>
        <begin position="1"/>
        <end position="156"/>
    </location>
</feature>
<gene>
    <name evidence="2" type="ORF">AVDCRST_MAG18-2862</name>
</gene>
<evidence type="ECO:0000313" key="2">
    <source>
        <dbReference type="EMBL" id="CAA9578762.1"/>
    </source>
</evidence>
<name>A0A6J4VNP6_9BACT</name>
<feature type="compositionally biased region" description="Basic and acidic residues" evidence="1">
    <location>
        <begin position="90"/>
        <end position="115"/>
    </location>
</feature>
<dbReference type="AlphaFoldDB" id="A0A6J4VNP6"/>
<feature type="non-terminal residue" evidence="2">
    <location>
        <position position="156"/>
    </location>
</feature>
<reference evidence="2" key="1">
    <citation type="submission" date="2020-02" db="EMBL/GenBank/DDBJ databases">
        <authorList>
            <person name="Meier V. D."/>
        </authorList>
    </citation>
    <scope>NUCLEOTIDE SEQUENCE</scope>
    <source>
        <strain evidence="2">AVDCRST_MAG18</strain>
    </source>
</reference>
<organism evidence="2">
    <name type="scientific">uncultured Thermomicrobiales bacterium</name>
    <dbReference type="NCBI Taxonomy" id="1645740"/>
    <lineage>
        <taxon>Bacteria</taxon>
        <taxon>Pseudomonadati</taxon>
        <taxon>Thermomicrobiota</taxon>
        <taxon>Thermomicrobia</taxon>
        <taxon>Thermomicrobiales</taxon>
        <taxon>environmental samples</taxon>
    </lineage>
</organism>
<sequence>DIRGHGRARGQRGDALRDAVLGQPPSRPLSPESRQDRREGGPTPGPPADDHRPEERATAHLAAGLYPRWGASGRRRLGRWRAEAPGLVRESARGPARDRPIGRRVGRDARRDRHGAGARATVGPTDRRLPRLRRVSAEDQPRDSGRGPHRGDNGTI</sequence>
<protein>
    <submittedName>
        <fullName evidence="2">Uncharacterized protein</fullName>
    </submittedName>
</protein>
<feature type="compositionally biased region" description="Basic and acidic residues" evidence="1">
    <location>
        <begin position="125"/>
        <end position="156"/>
    </location>
</feature>
<accession>A0A6J4VNP6</accession>
<dbReference type="EMBL" id="CADCWN010000217">
    <property type="protein sequence ID" value="CAA9578762.1"/>
    <property type="molecule type" value="Genomic_DNA"/>
</dbReference>
<feature type="compositionally biased region" description="Basic and acidic residues" evidence="1">
    <location>
        <begin position="48"/>
        <end position="58"/>
    </location>
</feature>
<proteinExistence type="predicted"/>
<feature type="non-terminal residue" evidence="2">
    <location>
        <position position="1"/>
    </location>
</feature>